<feature type="region of interest" description="Disordered" evidence="9">
    <location>
        <begin position="121"/>
        <end position="159"/>
    </location>
</feature>
<evidence type="ECO:0000256" key="3">
    <source>
        <dbReference type="ARBA" id="ARBA00022823"/>
    </source>
</evidence>
<dbReference type="Pfam" id="PF00364">
    <property type="entry name" value="Biotin_lipoyl"/>
    <property type="match status" value="1"/>
</dbReference>
<evidence type="ECO:0000256" key="4">
    <source>
        <dbReference type="ARBA" id="ARBA00022946"/>
    </source>
</evidence>
<evidence type="ECO:0000256" key="9">
    <source>
        <dbReference type="SAM" id="MobiDB-lite"/>
    </source>
</evidence>
<evidence type="ECO:0000256" key="5">
    <source>
        <dbReference type="ARBA" id="ARBA00023128"/>
    </source>
</evidence>
<comment type="subunit">
    <text evidence="7">Eukaryotic pyruvate dehydrogenase (PDH) complexes are organized as a core consisting of the oligomeric dihydrolipoamide acetyl-transferase (E2), around which are arranged multiple copies of pyruvate dehydrogenase (E1), dihydrolipoamide dehydrogenase (E3) and protein X (E3BP) bound by non-covalent bonds.</text>
</comment>
<dbReference type="GO" id="GO:0006086">
    <property type="term" value="P:pyruvate decarboxylation to acetyl-CoA"/>
    <property type="evidence" value="ECO:0007669"/>
    <property type="project" value="InterPro"/>
</dbReference>
<dbReference type="AlphaFoldDB" id="A0A4C2E307"/>
<proteinExistence type="inferred from homology"/>
<reference evidence="12 13" key="1">
    <citation type="submission" date="2019-01" db="EMBL/GenBank/DDBJ databases">
        <title>Draft Genome Sequencing of Zygosaccharomyces mellis Ca-7.</title>
        <authorList>
            <person name="Shiwa Y."/>
            <person name="Kanesaki Y."/>
            <person name="Ishige T."/>
            <person name="Mura K."/>
            <person name="Hori T."/>
            <person name="Tamura T."/>
        </authorList>
    </citation>
    <scope>NUCLEOTIDE SEQUENCE [LARGE SCALE GENOMIC DNA]</scope>
    <source>
        <strain evidence="12 13">Ca-7</strain>
    </source>
</reference>
<dbReference type="SUPFAM" id="SSF51230">
    <property type="entry name" value="Single hybrid motif"/>
    <property type="match status" value="1"/>
</dbReference>
<gene>
    <name evidence="12" type="primary">PDX1</name>
    <name evidence="12" type="ORF">ZYGM_004514</name>
</gene>
<accession>A0A4C2E307</accession>
<dbReference type="CDD" id="cd06849">
    <property type="entry name" value="lipoyl_domain"/>
    <property type="match status" value="1"/>
</dbReference>
<comment type="subcellular location">
    <subcellularLocation>
        <location evidence="1">Mitochondrion matrix</location>
    </subcellularLocation>
</comment>
<dbReference type="FunFam" id="2.40.50.100:FF:000010">
    <property type="entry name" value="Acetyltransferase component of pyruvate dehydrogenase complex"/>
    <property type="match status" value="1"/>
</dbReference>
<dbReference type="Proteomes" id="UP000301737">
    <property type="component" value="Unassembled WGS sequence"/>
</dbReference>
<sequence>MLRSMFVRSSRALFAGQLRRFHVSNQLLDAQPYKMPAVSPTMDKGNLVEWKFKVGDEINAGDVLLEVESDKAQVDVECQDDVKLAKILVDNGAKDVPVGQVIAWLADVDDDLSSLEIPDVSLESGTQSTPQAKEETPRLQLEEKNSTQRDNRVASKSSGVLTAANPDQTLLPSVQALLAGNGISKEDALKNIKASGSQGRLLKGDILAHLGKISEDSVVKVAEYIKSGEKLDLSKIELRDTIETKKPLDGEGKPLDGEGTEAAVSKTAKPRPVVIQDHLTVQLPAGISLEKYKSSLCSFVDRAFCVAHEQPLSNARSQYYDDVFESLITPAPKEPRFSVSYDLVPLASVSQGQNNDIFDFLAGNVQEVTREEPVAGGTYTFQFQVKVDGKFFDAKAKAEKFVKSLKELKIQ</sequence>
<evidence type="ECO:0000256" key="1">
    <source>
        <dbReference type="ARBA" id="ARBA00004305"/>
    </source>
</evidence>
<dbReference type="OrthoDB" id="202158at2759"/>
<keyword evidence="5" id="KW-0496">Mitochondrion</keyword>
<dbReference type="Gene3D" id="2.40.50.100">
    <property type="match status" value="1"/>
</dbReference>
<keyword evidence="13" id="KW-1185">Reference proteome</keyword>
<dbReference type="PROSITE" id="PS50968">
    <property type="entry name" value="BIOTINYL_LIPOYL"/>
    <property type="match status" value="1"/>
</dbReference>
<dbReference type="PANTHER" id="PTHR23151:SF82">
    <property type="entry name" value="PYRUVATE DEHYDROGENASE COMPLEX PROTEIN X COMPONENT, MITOCHONDRIAL"/>
    <property type="match status" value="1"/>
</dbReference>
<comment type="caution">
    <text evidence="12">The sequence shown here is derived from an EMBL/GenBank/DDBJ whole genome shotgun (WGS) entry which is preliminary data.</text>
</comment>
<dbReference type="InterPro" id="IPR011053">
    <property type="entry name" value="Single_hybrid_motif"/>
</dbReference>
<dbReference type="PROSITE" id="PS51826">
    <property type="entry name" value="PSBD"/>
    <property type="match status" value="1"/>
</dbReference>
<evidence type="ECO:0000256" key="2">
    <source>
        <dbReference type="ARBA" id="ARBA00007317"/>
    </source>
</evidence>
<evidence type="ECO:0000256" key="7">
    <source>
        <dbReference type="ARBA" id="ARBA00065810"/>
    </source>
</evidence>
<dbReference type="FunFam" id="4.10.320.10:FF:000017">
    <property type="entry name" value="Pyruvate dehydrogenase complex protein X component, mitochondrial"/>
    <property type="match status" value="1"/>
</dbReference>
<dbReference type="GO" id="GO:0004742">
    <property type="term" value="F:dihydrolipoyllysine-residue acetyltransferase activity"/>
    <property type="evidence" value="ECO:0007669"/>
    <property type="project" value="TreeGrafter"/>
</dbReference>
<evidence type="ECO:0000256" key="8">
    <source>
        <dbReference type="ARBA" id="ARBA00083110"/>
    </source>
</evidence>
<dbReference type="InterPro" id="IPR045257">
    <property type="entry name" value="E2/Pdx1"/>
</dbReference>
<name>A0A4C2E307_9SACH</name>
<dbReference type="PANTHER" id="PTHR23151">
    <property type="entry name" value="DIHYDROLIPOAMIDE ACETYL/SUCCINYL-TRANSFERASE-RELATED"/>
    <property type="match status" value="1"/>
</dbReference>
<evidence type="ECO:0000259" key="11">
    <source>
        <dbReference type="PROSITE" id="PS51826"/>
    </source>
</evidence>
<dbReference type="InterPro" id="IPR000089">
    <property type="entry name" value="Biotin_lipoyl"/>
</dbReference>
<protein>
    <recommendedName>
        <fullName evidence="8">Dihydrolipoamide dehydrogenase-binding protein of pyruvate dehydrogenase complex</fullName>
    </recommendedName>
</protein>
<dbReference type="GO" id="GO:0005759">
    <property type="term" value="C:mitochondrial matrix"/>
    <property type="evidence" value="ECO:0007669"/>
    <property type="project" value="UniProtKB-SubCell"/>
</dbReference>
<feature type="compositionally biased region" description="Basic and acidic residues" evidence="9">
    <location>
        <begin position="132"/>
        <end position="153"/>
    </location>
</feature>
<evidence type="ECO:0000259" key="10">
    <source>
        <dbReference type="PROSITE" id="PS50968"/>
    </source>
</evidence>
<feature type="region of interest" description="Disordered" evidence="9">
    <location>
        <begin position="245"/>
        <end position="267"/>
    </location>
</feature>
<dbReference type="InterPro" id="IPR036625">
    <property type="entry name" value="E3-bd_dom_sf"/>
</dbReference>
<evidence type="ECO:0000313" key="12">
    <source>
        <dbReference type="EMBL" id="GCE98587.1"/>
    </source>
</evidence>
<keyword evidence="3" id="KW-0450">Lipoyl</keyword>
<evidence type="ECO:0000256" key="6">
    <source>
        <dbReference type="ARBA" id="ARBA00059875"/>
    </source>
</evidence>
<dbReference type="GO" id="GO:0045254">
    <property type="term" value="C:pyruvate dehydrogenase complex"/>
    <property type="evidence" value="ECO:0007669"/>
    <property type="project" value="InterPro"/>
</dbReference>
<evidence type="ECO:0000313" key="13">
    <source>
        <dbReference type="Proteomes" id="UP000301737"/>
    </source>
</evidence>
<comment type="similarity">
    <text evidence="2">Belongs to the 2-oxoacid dehydrogenase family.</text>
</comment>
<feature type="domain" description="Peripheral subunit-binding (PSBD)" evidence="11">
    <location>
        <begin position="169"/>
        <end position="210"/>
    </location>
</feature>
<dbReference type="EMBL" id="BIMX01000005">
    <property type="protein sequence ID" value="GCE98587.1"/>
    <property type="molecule type" value="Genomic_DNA"/>
</dbReference>
<keyword evidence="4" id="KW-0809">Transit peptide</keyword>
<feature type="compositionally biased region" description="Basic and acidic residues" evidence="9">
    <location>
        <begin position="245"/>
        <end position="256"/>
    </location>
</feature>
<dbReference type="InterPro" id="IPR004167">
    <property type="entry name" value="PSBD"/>
</dbReference>
<organism evidence="12 13">
    <name type="scientific">Zygosaccharomyces mellis</name>
    <dbReference type="NCBI Taxonomy" id="42258"/>
    <lineage>
        <taxon>Eukaryota</taxon>
        <taxon>Fungi</taxon>
        <taxon>Dikarya</taxon>
        <taxon>Ascomycota</taxon>
        <taxon>Saccharomycotina</taxon>
        <taxon>Saccharomycetes</taxon>
        <taxon>Saccharomycetales</taxon>
        <taxon>Saccharomycetaceae</taxon>
        <taxon>Zygosaccharomyces</taxon>
    </lineage>
</organism>
<feature type="domain" description="Lipoyl-binding" evidence="10">
    <location>
        <begin position="30"/>
        <end position="109"/>
    </location>
</feature>
<dbReference type="Gene3D" id="4.10.320.10">
    <property type="entry name" value="E3-binding domain"/>
    <property type="match status" value="1"/>
</dbReference>
<comment type="function">
    <text evidence="6">Required for anchoring dihydrolipoamide dehydrogenase (E3) to the dihydrolipoamide transacetylase (E2) core of the pyruvate dehydrogenase complexes of eukaryotes. This specific binding is essential for a functional PDH complex.</text>
</comment>